<dbReference type="RefSeq" id="WP_171201744.1">
    <property type="nucleotide sequence ID" value="NZ_BAAANP010000021.1"/>
</dbReference>
<comment type="subcellular location">
    <subcellularLocation>
        <location evidence="1">Cell membrane</location>
        <topology evidence="1">Multi-pass membrane protein</topology>
    </subcellularLocation>
</comment>
<keyword evidence="9" id="KW-0808">Transferase</keyword>
<dbReference type="InterPro" id="IPR002656">
    <property type="entry name" value="Acyl_transf_3_dom"/>
</dbReference>
<comment type="similarity">
    <text evidence="2">Belongs to the acyltransferase 3 family.</text>
</comment>
<keyword evidence="4 7" id="KW-0812">Transmembrane</keyword>
<keyword evidence="9" id="KW-0012">Acyltransferase</keyword>
<feature type="transmembrane region" description="Helical" evidence="7">
    <location>
        <begin position="207"/>
        <end position="228"/>
    </location>
</feature>
<reference evidence="9 10" key="1">
    <citation type="submission" date="2020-05" db="EMBL/GenBank/DDBJ databases">
        <title>MicrobeNet Type strains.</title>
        <authorList>
            <person name="Nicholson A.C."/>
        </authorList>
    </citation>
    <scope>NUCLEOTIDE SEQUENCE [LARGE SCALE GENOMIC DNA]</scope>
    <source>
        <strain evidence="9 10">JCM 14547</strain>
    </source>
</reference>
<dbReference type="PANTHER" id="PTHR40074">
    <property type="entry name" value="O-ACETYLTRANSFERASE WECH"/>
    <property type="match status" value="1"/>
</dbReference>
<dbReference type="Pfam" id="PF01757">
    <property type="entry name" value="Acyl_transf_3"/>
    <property type="match status" value="1"/>
</dbReference>
<keyword evidence="10" id="KW-1185">Reference proteome</keyword>
<feature type="transmembrane region" description="Helical" evidence="7">
    <location>
        <begin position="153"/>
        <end position="172"/>
    </location>
</feature>
<feature type="transmembrane region" description="Helical" evidence="7">
    <location>
        <begin position="302"/>
        <end position="323"/>
    </location>
</feature>
<dbReference type="GO" id="GO:0005886">
    <property type="term" value="C:plasma membrane"/>
    <property type="evidence" value="ECO:0007669"/>
    <property type="project" value="UniProtKB-SubCell"/>
</dbReference>
<dbReference type="Proteomes" id="UP000555552">
    <property type="component" value="Unassembled WGS sequence"/>
</dbReference>
<name>A0A849BKL3_9ACTN</name>
<evidence type="ECO:0000313" key="10">
    <source>
        <dbReference type="Proteomes" id="UP000555552"/>
    </source>
</evidence>
<organism evidence="9 10">
    <name type="scientific">Pseudokineococcus marinus</name>
    <dbReference type="NCBI Taxonomy" id="351215"/>
    <lineage>
        <taxon>Bacteria</taxon>
        <taxon>Bacillati</taxon>
        <taxon>Actinomycetota</taxon>
        <taxon>Actinomycetes</taxon>
        <taxon>Kineosporiales</taxon>
        <taxon>Kineosporiaceae</taxon>
        <taxon>Pseudokineococcus</taxon>
    </lineage>
</organism>
<evidence type="ECO:0000256" key="3">
    <source>
        <dbReference type="ARBA" id="ARBA00022475"/>
    </source>
</evidence>
<feature type="transmembrane region" description="Helical" evidence="7">
    <location>
        <begin position="79"/>
        <end position="102"/>
    </location>
</feature>
<feature type="transmembrane region" description="Helical" evidence="7">
    <location>
        <begin position="129"/>
        <end position="146"/>
    </location>
</feature>
<evidence type="ECO:0000256" key="6">
    <source>
        <dbReference type="ARBA" id="ARBA00023136"/>
    </source>
</evidence>
<keyword evidence="5 7" id="KW-1133">Transmembrane helix</keyword>
<feature type="transmembrane region" description="Helical" evidence="7">
    <location>
        <begin position="47"/>
        <end position="67"/>
    </location>
</feature>
<feature type="transmembrane region" description="Helical" evidence="7">
    <location>
        <begin position="267"/>
        <end position="290"/>
    </location>
</feature>
<comment type="caution">
    <text evidence="9">The sequence shown here is derived from an EMBL/GenBank/DDBJ whole genome shotgun (WGS) entry which is preliminary data.</text>
</comment>
<proteinExistence type="inferred from homology"/>
<accession>A0A849BKL3</accession>
<feature type="transmembrane region" description="Helical" evidence="7">
    <location>
        <begin position="234"/>
        <end position="255"/>
    </location>
</feature>
<evidence type="ECO:0000313" key="9">
    <source>
        <dbReference type="EMBL" id="NNH21885.1"/>
    </source>
</evidence>
<keyword evidence="3" id="KW-1003">Cell membrane</keyword>
<evidence type="ECO:0000259" key="8">
    <source>
        <dbReference type="Pfam" id="PF01757"/>
    </source>
</evidence>
<keyword evidence="6 7" id="KW-0472">Membrane</keyword>
<dbReference type="EMBL" id="JABEMA010000011">
    <property type="protein sequence ID" value="NNH21885.1"/>
    <property type="molecule type" value="Genomic_DNA"/>
</dbReference>
<evidence type="ECO:0000256" key="7">
    <source>
        <dbReference type="SAM" id="Phobius"/>
    </source>
</evidence>
<evidence type="ECO:0000256" key="2">
    <source>
        <dbReference type="ARBA" id="ARBA00007400"/>
    </source>
</evidence>
<gene>
    <name evidence="9" type="ORF">HLB09_02045</name>
</gene>
<sequence length="355" mass="38076">MASTARLVWVDRARGAAILLVVLHHSVLCTVSLGLNGDRWRVLDGLLAGMRMPLFFFVSGVLAARALQRPWRELLRGKVANLVWLYVVWLLLATVLLTLVPYPRTREVEADPLGAWRGALHAFDLPTSSLWYLYALALFTVGGRLLRRVPTVPLLVAAAVVSTALVTVDALATDNYTWSAVGSLFPFFLAGSRLTDLLRDHLHRVPLPVGAAALVASPAVVVASWSLPEGFPRPGLHLAVGALAVLGGVVVAGRLPDVAPVRLLERLGGLTLPVYVLHELFITLVALLWLRGLAADRAPLETPLAPLLPLALAAVAAAASLGLHRLLRGVPGLFELPEALRPQGTRRRREAASAG</sequence>
<protein>
    <submittedName>
        <fullName evidence="9">Acyltransferase</fullName>
    </submittedName>
</protein>
<dbReference type="AlphaFoldDB" id="A0A849BKL3"/>
<feature type="domain" description="Acyltransferase 3" evidence="8">
    <location>
        <begin position="8"/>
        <end position="318"/>
    </location>
</feature>
<evidence type="ECO:0000256" key="4">
    <source>
        <dbReference type="ARBA" id="ARBA00022692"/>
    </source>
</evidence>
<evidence type="ECO:0000256" key="5">
    <source>
        <dbReference type="ARBA" id="ARBA00022989"/>
    </source>
</evidence>
<dbReference type="GO" id="GO:0009246">
    <property type="term" value="P:enterobacterial common antigen biosynthetic process"/>
    <property type="evidence" value="ECO:0007669"/>
    <property type="project" value="TreeGrafter"/>
</dbReference>
<feature type="transmembrane region" description="Helical" evidence="7">
    <location>
        <begin position="16"/>
        <end position="35"/>
    </location>
</feature>
<evidence type="ECO:0000256" key="1">
    <source>
        <dbReference type="ARBA" id="ARBA00004651"/>
    </source>
</evidence>
<dbReference type="GO" id="GO:0016413">
    <property type="term" value="F:O-acetyltransferase activity"/>
    <property type="evidence" value="ECO:0007669"/>
    <property type="project" value="TreeGrafter"/>
</dbReference>
<dbReference type="PANTHER" id="PTHR40074:SF4">
    <property type="entry name" value="INNER MEMBRANE PROTEIN YCFT"/>
    <property type="match status" value="1"/>
</dbReference>